<sequence length="234" mass="25421">MIEALRSGDLEAESAFGYFHSASALLGNSTGADRDLDVLQMHEGFWCLDSSDVEGSNDDELAWFQAALNSPARIPLPIGLVMHSAAAAIDRLGEWTLSGVRIQLPLNAHCDSYWRWLETADLFAVPHEEGGQGAQVTLWLARSKKQVSEAILGWLNEVSIAAFAVATGKPGGTGGQREQFDSRWELRNPGRCVTLRFDVPEWSVVAVASLVWLLAEAAHHAGANETAVIQVEKL</sequence>
<evidence type="ECO:0000313" key="2">
    <source>
        <dbReference type="Proteomes" id="UP001209083"/>
    </source>
</evidence>
<protein>
    <submittedName>
        <fullName evidence="1">Uncharacterized protein</fullName>
    </submittedName>
</protein>
<proteinExistence type="predicted"/>
<dbReference type="EMBL" id="CP090958">
    <property type="protein sequence ID" value="WGW11855.1"/>
    <property type="molecule type" value="Genomic_DNA"/>
</dbReference>
<accession>A0ABY8QUJ7</accession>
<name>A0ABY8QUJ7_9MICO</name>
<evidence type="ECO:0000313" key="1">
    <source>
        <dbReference type="EMBL" id="WGW11855.1"/>
    </source>
</evidence>
<keyword evidence="2" id="KW-1185">Reference proteome</keyword>
<reference evidence="1 2" key="1">
    <citation type="submission" date="2023-05" db="EMBL/GenBank/DDBJ databases">
        <title>Lithophilousrod everest ZFBP1038 complete genpme.</title>
        <authorList>
            <person name="Tian M."/>
        </authorList>
    </citation>
    <scope>NUCLEOTIDE SEQUENCE [LARGE SCALE GENOMIC DNA]</scope>
    <source>
        <strain evidence="1 2">ZFBP1038</strain>
    </source>
</reference>
<organism evidence="1 2">
    <name type="scientific">Saxibacter everestensis</name>
    <dbReference type="NCBI Taxonomy" id="2909229"/>
    <lineage>
        <taxon>Bacteria</taxon>
        <taxon>Bacillati</taxon>
        <taxon>Actinomycetota</taxon>
        <taxon>Actinomycetes</taxon>
        <taxon>Micrococcales</taxon>
        <taxon>Brevibacteriaceae</taxon>
        <taxon>Saxibacter</taxon>
    </lineage>
</organism>
<gene>
    <name evidence="1" type="ORF">LWF01_17470</name>
</gene>
<dbReference type="Proteomes" id="UP001209083">
    <property type="component" value="Chromosome"/>
</dbReference>
<dbReference type="RefSeq" id="WP_349638649.1">
    <property type="nucleotide sequence ID" value="NZ_CP090958.1"/>
</dbReference>